<keyword evidence="5 10" id="KW-0963">Cytoplasm</keyword>
<dbReference type="Gene3D" id="1.20.120.1150">
    <property type="match status" value="1"/>
</dbReference>
<gene>
    <name evidence="12" type="ORF">TCLT_LOCUS6797</name>
</gene>
<name>A0A0N5D1S0_THECL</name>
<accession>A0A0N5D1S0</accession>
<dbReference type="WBParaSite" id="TCLT_0000680801-mRNA-1">
    <property type="protein sequence ID" value="TCLT_0000680801-mRNA-1"/>
    <property type="gene ID" value="TCLT_0000680801"/>
</dbReference>
<dbReference type="GO" id="GO:0007052">
    <property type="term" value="P:mitotic spindle organization"/>
    <property type="evidence" value="ECO:0007669"/>
    <property type="project" value="TreeGrafter"/>
</dbReference>
<evidence type="ECO:0000313" key="12">
    <source>
        <dbReference type="EMBL" id="VDN04190.1"/>
    </source>
</evidence>
<keyword evidence="6 10" id="KW-0697">Rotamase</keyword>
<evidence type="ECO:0000256" key="6">
    <source>
        <dbReference type="ARBA" id="ARBA00023110"/>
    </source>
</evidence>
<evidence type="ECO:0000256" key="8">
    <source>
        <dbReference type="ARBA" id="ARBA00044786"/>
    </source>
</evidence>
<evidence type="ECO:0000256" key="3">
    <source>
        <dbReference type="ARBA" id="ARBA00011019"/>
    </source>
</evidence>
<evidence type="ECO:0000313" key="13">
    <source>
        <dbReference type="Proteomes" id="UP000276776"/>
    </source>
</evidence>
<evidence type="ECO:0000313" key="14">
    <source>
        <dbReference type="WBParaSite" id="TCLT_0000680801-mRNA-1"/>
    </source>
</evidence>
<protein>
    <recommendedName>
        <fullName evidence="8 10">Serine/threonine-protein phosphatase 2A activator</fullName>
        <ecNumber evidence="4 10">5.2.1.8</ecNumber>
    </recommendedName>
    <alternativeName>
        <fullName evidence="9 10">Phosphotyrosyl phosphatase activator</fullName>
    </alternativeName>
</protein>
<dbReference type="InterPro" id="IPR004327">
    <property type="entry name" value="Phstyr_phstse_ac"/>
</dbReference>
<comment type="function">
    <text evidence="10">PPIases accelerate the folding of proteins. It catalyzes the cis-trans isomerization of proline imidic peptide bonds in oligopeptides.</text>
</comment>
<dbReference type="OrthoDB" id="16120at2759"/>
<dbReference type="PIRSF" id="PIRSF016325">
    <property type="entry name" value="Phstyr_phstse_ac"/>
    <property type="match status" value="1"/>
</dbReference>
<evidence type="ECO:0000256" key="1">
    <source>
        <dbReference type="ARBA" id="ARBA00000971"/>
    </source>
</evidence>
<organism evidence="14">
    <name type="scientific">Thelazia callipaeda</name>
    <name type="common">Oriental eyeworm</name>
    <name type="synonym">Parasitic nematode</name>
    <dbReference type="NCBI Taxonomy" id="103827"/>
    <lineage>
        <taxon>Eukaryota</taxon>
        <taxon>Metazoa</taxon>
        <taxon>Ecdysozoa</taxon>
        <taxon>Nematoda</taxon>
        <taxon>Chromadorea</taxon>
        <taxon>Rhabditida</taxon>
        <taxon>Spirurina</taxon>
        <taxon>Spiruromorpha</taxon>
        <taxon>Thelazioidea</taxon>
        <taxon>Thelaziidae</taxon>
        <taxon>Thelazia</taxon>
    </lineage>
</organism>
<dbReference type="AlphaFoldDB" id="A0A0N5D1S0"/>
<evidence type="ECO:0000256" key="4">
    <source>
        <dbReference type="ARBA" id="ARBA00013194"/>
    </source>
</evidence>
<comment type="similarity">
    <text evidence="3 10">Belongs to the PTPA-type PPIase family.</text>
</comment>
<dbReference type="OMA" id="SWIKINA"/>
<dbReference type="CDD" id="cd04087">
    <property type="entry name" value="PTPA"/>
    <property type="match status" value="1"/>
</dbReference>
<reference evidence="12 13" key="2">
    <citation type="submission" date="2018-11" db="EMBL/GenBank/DDBJ databases">
        <authorList>
            <consortium name="Pathogen Informatics"/>
        </authorList>
    </citation>
    <scope>NUCLEOTIDE SEQUENCE [LARGE SCALE GENOMIC DNA]</scope>
</reference>
<evidence type="ECO:0000256" key="11">
    <source>
        <dbReference type="SAM" id="MobiDB-lite"/>
    </source>
</evidence>
<evidence type="ECO:0000256" key="9">
    <source>
        <dbReference type="ARBA" id="ARBA00044820"/>
    </source>
</evidence>
<dbReference type="SUPFAM" id="SSF140984">
    <property type="entry name" value="PTPA-like"/>
    <property type="match status" value="1"/>
</dbReference>
<dbReference type="GO" id="GO:0008160">
    <property type="term" value="F:protein tyrosine phosphatase activator activity"/>
    <property type="evidence" value="ECO:0007669"/>
    <property type="project" value="TreeGrafter"/>
</dbReference>
<proteinExistence type="inferred from homology"/>
<evidence type="ECO:0000256" key="2">
    <source>
        <dbReference type="ARBA" id="ARBA00004496"/>
    </source>
</evidence>
<dbReference type="FunFam" id="1.20.120.1150:FF:000002">
    <property type="entry name" value="Serine/threonine-protein phosphatase 2A activator"/>
    <property type="match status" value="1"/>
</dbReference>
<feature type="region of interest" description="Disordered" evidence="11">
    <location>
        <begin position="327"/>
        <end position="354"/>
    </location>
</feature>
<evidence type="ECO:0000256" key="7">
    <source>
        <dbReference type="ARBA" id="ARBA00023235"/>
    </source>
</evidence>
<evidence type="ECO:0000256" key="5">
    <source>
        <dbReference type="ARBA" id="ARBA00022490"/>
    </source>
</evidence>
<dbReference type="InterPro" id="IPR037218">
    <property type="entry name" value="PTPA_sf"/>
</dbReference>
<keyword evidence="7 10" id="KW-0413">Isomerase</keyword>
<reference evidence="14" key="1">
    <citation type="submission" date="2017-02" db="UniProtKB">
        <authorList>
            <consortium name="WormBaseParasite"/>
        </authorList>
    </citation>
    <scope>IDENTIFICATION</scope>
</reference>
<evidence type="ECO:0000256" key="10">
    <source>
        <dbReference type="RuleBase" id="RU361210"/>
    </source>
</evidence>
<dbReference type="InterPro" id="IPR043170">
    <property type="entry name" value="PTPA_C_lid"/>
</dbReference>
<dbReference type="STRING" id="103827.A0A0N5D1S0"/>
<dbReference type="GO" id="GO:0000159">
    <property type="term" value="C:protein phosphatase type 2A complex"/>
    <property type="evidence" value="ECO:0007669"/>
    <property type="project" value="TreeGrafter"/>
</dbReference>
<dbReference type="PANTHER" id="PTHR10012">
    <property type="entry name" value="SERINE/THREONINE-PROTEIN PHOSPHATASE 2A REGULATORY SUBUNIT B"/>
    <property type="match status" value="1"/>
</dbReference>
<comment type="catalytic activity">
    <reaction evidence="1 10">
        <text>[protein]-peptidylproline (omega=180) = [protein]-peptidylproline (omega=0)</text>
        <dbReference type="Rhea" id="RHEA:16237"/>
        <dbReference type="Rhea" id="RHEA-COMP:10747"/>
        <dbReference type="Rhea" id="RHEA-COMP:10748"/>
        <dbReference type="ChEBI" id="CHEBI:83833"/>
        <dbReference type="ChEBI" id="CHEBI:83834"/>
        <dbReference type="EC" id="5.2.1.8"/>
    </reaction>
</comment>
<dbReference type="GO" id="GO:0005634">
    <property type="term" value="C:nucleus"/>
    <property type="evidence" value="ECO:0007669"/>
    <property type="project" value="TreeGrafter"/>
</dbReference>
<dbReference type="EMBL" id="UYYF01004446">
    <property type="protein sequence ID" value="VDN04190.1"/>
    <property type="molecule type" value="Genomic_DNA"/>
</dbReference>
<dbReference type="GO" id="GO:0003755">
    <property type="term" value="F:peptidyl-prolyl cis-trans isomerase activity"/>
    <property type="evidence" value="ECO:0007669"/>
    <property type="project" value="UniProtKB-KW"/>
</dbReference>
<dbReference type="EC" id="5.2.1.8" evidence="4 10"/>
<dbReference type="PANTHER" id="PTHR10012:SF0">
    <property type="entry name" value="SERINE_THREONINE-PROTEIN PHOSPHATASE 2A ACTIVATOR"/>
    <property type="match status" value="1"/>
</dbReference>
<feature type="compositionally biased region" description="Polar residues" evidence="11">
    <location>
        <begin position="337"/>
        <end position="347"/>
    </location>
</feature>
<dbReference type="Pfam" id="PF03095">
    <property type="entry name" value="PTPA"/>
    <property type="match status" value="1"/>
</dbReference>
<comment type="subcellular location">
    <subcellularLocation>
        <location evidence="2 10">Cytoplasm</location>
    </subcellularLocation>
</comment>
<sequence>MSTVVTAKSHSFHLPQRHILSVFDLAKWCNSKAYTEYLAMINDLNDSVKGVVSTADIPISPKMMDTIDILDEIQKWVLVYPPDDMGTQRFGNVAFRKWHQRLTEEADDIIYGLLPADKKDACVELLPYFLNSFGNPTRIDYGSGHEMCFLIFILCLRKLDLFVEADSSALVLRLFLKYLRLVRCLQTTYRMEPAGSRGVHALDDFQFMPFLWGSSQLIGNKRLTPESYLKPDIVRLHAPKNLFFDAVQFINDTKTGPFHEHSNQLWNISAVHTWEKVNSGMFKMYEAEVLKKFPAVQHLVFGSLFSIEQIKGLEDPNLVELNSVEKSNSLHDGDNPVTDQSSINTSSKEIKSDQ</sequence>
<keyword evidence="13" id="KW-1185">Reference proteome</keyword>
<dbReference type="GO" id="GO:0005737">
    <property type="term" value="C:cytoplasm"/>
    <property type="evidence" value="ECO:0007669"/>
    <property type="project" value="UniProtKB-SubCell"/>
</dbReference>
<dbReference type="Proteomes" id="UP000276776">
    <property type="component" value="Unassembled WGS sequence"/>
</dbReference>